<evidence type="ECO:0000313" key="1">
    <source>
        <dbReference type="EMBL" id="OGM92429.1"/>
    </source>
</evidence>
<dbReference type="EMBL" id="MGIT01000006">
    <property type="protein sequence ID" value="OGM92429.1"/>
    <property type="molecule type" value="Genomic_DNA"/>
</dbReference>
<evidence type="ECO:0000313" key="2">
    <source>
        <dbReference type="Proteomes" id="UP000176422"/>
    </source>
</evidence>
<proteinExistence type="predicted"/>
<dbReference type="STRING" id="1802559.A2372_00035"/>
<sequence>MQLLITRPRYDKPTHYLFHWAGDLIREAKSRRVKVVDLEKEKAIKSIFHSYLRKNAADVVIINGHGNEYEVAGHDGEIILAIDDGVHLLKDKNVFIRACNCGENLGVEIIKAGARGFIGYNQPFIFPFNRESVGKPMEDELAKPLLECSNQVGISLIKGNSIKKAQEDSMKKYEEKRSELLSTKTPDTYILPFLNWNMISQVCYEQSSDQ</sequence>
<dbReference type="Proteomes" id="UP000176422">
    <property type="component" value="Unassembled WGS sequence"/>
</dbReference>
<protein>
    <recommendedName>
        <fullName evidence="3">CHAT domain-containing protein</fullName>
    </recommendedName>
</protein>
<comment type="caution">
    <text evidence="1">The sequence shown here is derived from an EMBL/GenBank/DDBJ whole genome shotgun (WGS) entry which is preliminary data.</text>
</comment>
<organism evidence="1 2">
    <name type="scientific">Candidatus Wolfebacteria bacterium RIFOXYB1_FULL_54_12</name>
    <dbReference type="NCBI Taxonomy" id="1802559"/>
    <lineage>
        <taxon>Bacteria</taxon>
        <taxon>Candidatus Wolfeibacteriota</taxon>
    </lineage>
</organism>
<accession>A0A1F8DWL2</accession>
<dbReference type="AlphaFoldDB" id="A0A1F8DWL2"/>
<gene>
    <name evidence="1" type="ORF">A2372_00035</name>
</gene>
<name>A0A1F8DWL2_9BACT</name>
<reference evidence="1 2" key="1">
    <citation type="journal article" date="2016" name="Nat. Commun.">
        <title>Thousands of microbial genomes shed light on interconnected biogeochemical processes in an aquifer system.</title>
        <authorList>
            <person name="Anantharaman K."/>
            <person name="Brown C.T."/>
            <person name="Hug L.A."/>
            <person name="Sharon I."/>
            <person name="Castelle C.J."/>
            <person name="Probst A.J."/>
            <person name="Thomas B.C."/>
            <person name="Singh A."/>
            <person name="Wilkins M.J."/>
            <person name="Karaoz U."/>
            <person name="Brodie E.L."/>
            <person name="Williams K.H."/>
            <person name="Hubbard S.S."/>
            <person name="Banfield J.F."/>
        </authorList>
    </citation>
    <scope>NUCLEOTIDE SEQUENCE [LARGE SCALE GENOMIC DNA]</scope>
</reference>
<evidence type="ECO:0008006" key="3">
    <source>
        <dbReference type="Google" id="ProtNLM"/>
    </source>
</evidence>